<feature type="domain" description="DUF1648" evidence="2">
    <location>
        <begin position="16"/>
        <end position="58"/>
    </location>
</feature>
<dbReference type="GO" id="GO:0009636">
    <property type="term" value="P:response to toxic substance"/>
    <property type="evidence" value="ECO:0007669"/>
    <property type="project" value="TreeGrafter"/>
</dbReference>
<name>A0A7L5DPT9_9BACT</name>
<evidence type="ECO:0000256" key="1">
    <source>
        <dbReference type="SAM" id="Phobius"/>
    </source>
</evidence>
<accession>A0A7L5DPT9</accession>
<proteinExistence type="predicted"/>
<dbReference type="InterPro" id="IPR026272">
    <property type="entry name" value="SdpI"/>
</dbReference>
<feature type="transmembrane region" description="Helical" evidence="1">
    <location>
        <begin position="117"/>
        <end position="135"/>
    </location>
</feature>
<dbReference type="Proteomes" id="UP000501128">
    <property type="component" value="Chromosome"/>
</dbReference>
<protein>
    <submittedName>
        <fullName evidence="3">DUF1648 domain-containing protein</fullName>
    </submittedName>
</protein>
<sequence>MNTKTTSAEWMILAPCLLALGYVALIWNQLPATIVSHYGLSGKPDGWMPKENALLILTVATGLTYLLLRFLPRIDPKGRTQSALFLRIRFVVSLLLAATLTGLFYRATPTGGSRPGVGGLLALTCVAVAVLGNYMTTLRPNWVIGIRTPWTLANDRVWTRTHRLGGRLMVVGGLLGALLALLVPAPYTVGAVVAALLVVSLIPVVYSYVYFRQEKAHQSLS</sequence>
<feature type="transmembrane region" description="Helical" evidence="1">
    <location>
        <begin position="12"/>
        <end position="32"/>
    </location>
</feature>
<dbReference type="Pfam" id="PF13630">
    <property type="entry name" value="SdpI"/>
    <property type="match status" value="1"/>
</dbReference>
<dbReference type="Pfam" id="PF07853">
    <property type="entry name" value="DUF1648"/>
    <property type="match status" value="1"/>
</dbReference>
<feature type="transmembrane region" description="Helical" evidence="1">
    <location>
        <begin position="164"/>
        <end position="183"/>
    </location>
</feature>
<dbReference type="EMBL" id="CP051677">
    <property type="protein sequence ID" value="QJD79491.1"/>
    <property type="molecule type" value="Genomic_DNA"/>
</dbReference>
<keyword evidence="1" id="KW-0472">Membrane</keyword>
<dbReference type="KEGG" id="srho:HH216_14560"/>
<evidence type="ECO:0000259" key="2">
    <source>
        <dbReference type="Pfam" id="PF07853"/>
    </source>
</evidence>
<dbReference type="PIRSF" id="PIRSF038959">
    <property type="entry name" value="SdpI"/>
    <property type="match status" value="1"/>
</dbReference>
<feature type="transmembrane region" description="Helical" evidence="1">
    <location>
        <begin position="84"/>
        <end position="105"/>
    </location>
</feature>
<dbReference type="InterPro" id="IPR025962">
    <property type="entry name" value="SdpI/YhfL"/>
</dbReference>
<dbReference type="AlphaFoldDB" id="A0A7L5DPT9"/>
<dbReference type="PANTHER" id="PTHR37810:SF5">
    <property type="entry name" value="IMMUNITY PROTEIN SDPI"/>
    <property type="match status" value="1"/>
</dbReference>
<feature type="transmembrane region" description="Helical" evidence="1">
    <location>
        <begin position="189"/>
        <end position="211"/>
    </location>
</feature>
<dbReference type="RefSeq" id="WP_169551455.1">
    <property type="nucleotide sequence ID" value="NZ_CP051677.1"/>
</dbReference>
<dbReference type="InterPro" id="IPR012867">
    <property type="entry name" value="DUF1648"/>
</dbReference>
<keyword evidence="1" id="KW-0812">Transmembrane</keyword>
<keyword evidence="4" id="KW-1185">Reference proteome</keyword>
<organism evidence="3 4">
    <name type="scientific">Spirosoma rhododendri</name>
    <dbReference type="NCBI Taxonomy" id="2728024"/>
    <lineage>
        <taxon>Bacteria</taxon>
        <taxon>Pseudomonadati</taxon>
        <taxon>Bacteroidota</taxon>
        <taxon>Cytophagia</taxon>
        <taxon>Cytophagales</taxon>
        <taxon>Cytophagaceae</taxon>
        <taxon>Spirosoma</taxon>
    </lineage>
</organism>
<evidence type="ECO:0000313" key="4">
    <source>
        <dbReference type="Proteomes" id="UP000501128"/>
    </source>
</evidence>
<dbReference type="PANTHER" id="PTHR37810">
    <property type="entry name" value="IMMUNITY PROTEIN SDPI"/>
    <property type="match status" value="1"/>
</dbReference>
<evidence type="ECO:0000313" key="3">
    <source>
        <dbReference type="EMBL" id="QJD79491.1"/>
    </source>
</evidence>
<keyword evidence="1" id="KW-1133">Transmembrane helix</keyword>
<feature type="transmembrane region" description="Helical" evidence="1">
    <location>
        <begin position="52"/>
        <end position="72"/>
    </location>
</feature>
<reference evidence="3 4" key="1">
    <citation type="submission" date="2020-04" db="EMBL/GenBank/DDBJ databases">
        <title>Genome sequencing of novel species.</title>
        <authorList>
            <person name="Heo J."/>
            <person name="Kim S.-J."/>
            <person name="Kim J.-S."/>
            <person name="Hong S.-B."/>
            <person name="Kwon S.-W."/>
        </authorList>
    </citation>
    <scope>NUCLEOTIDE SEQUENCE [LARGE SCALE GENOMIC DNA]</scope>
    <source>
        <strain evidence="3 4">CJU-R4</strain>
    </source>
</reference>
<gene>
    <name evidence="3" type="ORF">HH216_14560</name>
</gene>